<feature type="non-terminal residue" evidence="1">
    <location>
        <position position="1"/>
    </location>
</feature>
<keyword evidence="2" id="KW-1185">Reference proteome</keyword>
<dbReference type="Proteomes" id="UP000789920">
    <property type="component" value="Unassembled WGS sequence"/>
</dbReference>
<comment type="caution">
    <text evidence="1">The sequence shown here is derived from an EMBL/GenBank/DDBJ whole genome shotgun (WGS) entry which is preliminary data.</text>
</comment>
<name>A0ACA9LNK9_9GLOM</name>
<evidence type="ECO:0000313" key="2">
    <source>
        <dbReference type="Proteomes" id="UP000789920"/>
    </source>
</evidence>
<reference evidence="1" key="1">
    <citation type="submission" date="2021-06" db="EMBL/GenBank/DDBJ databases">
        <authorList>
            <person name="Kallberg Y."/>
            <person name="Tangrot J."/>
            <person name="Rosling A."/>
        </authorList>
    </citation>
    <scope>NUCLEOTIDE SEQUENCE</scope>
    <source>
        <strain evidence="1">MA461A</strain>
    </source>
</reference>
<gene>
    <name evidence="1" type="ORF">RPERSI_LOCUS3369</name>
</gene>
<sequence>QSFVPRLTNSGLQTFSAPKKELVFTLDEGQKFIVQQQLIY</sequence>
<dbReference type="EMBL" id="CAJVQC010004136">
    <property type="protein sequence ID" value="CAG8536575.1"/>
    <property type="molecule type" value="Genomic_DNA"/>
</dbReference>
<accession>A0ACA9LNK9</accession>
<organism evidence="1 2">
    <name type="scientific">Racocetra persica</name>
    <dbReference type="NCBI Taxonomy" id="160502"/>
    <lineage>
        <taxon>Eukaryota</taxon>
        <taxon>Fungi</taxon>
        <taxon>Fungi incertae sedis</taxon>
        <taxon>Mucoromycota</taxon>
        <taxon>Glomeromycotina</taxon>
        <taxon>Glomeromycetes</taxon>
        <taxon>Diversisporales</taxon>
        <taxon>Gigasporaceae</taxon>
        <taxon>Racocetra</taxon>
    </lineage>
</organism>
<evidence type="ECO:0000313" key="1">
    <source>
        <dbReference type="EMBL" id="CAG8536575.1"/>
    </source>
</evidence>
<protein>
    <submittedName>
        <fullName evidence="1">20734_t:CDS:1</fullName>
    </submittedName>
</protein>
<proteinExistence type="predicted"/>